<dbReference type="EMBL" id="JAUDEO010000051">
    <property type="protein sequence ID" value="MDM8334481.1"/>
    <property type="molecule type" value="Genomic_DNA"/>
</dbReference>
<keyword evidence="1" id="KW-0812">Transmembrane</keyword>
<gene>
    <name evidence="2" type="ORF">QUW46_07860</name>
</gene>
<organism evidence="2 3">
    <name type="scientific">Limosilactobacillus panis</name>
    <dbReference type="NCBI Taxonomy" id="47493"/>
    <lineage>
        <taxon>Bacteria</taxon>
        <taxon>Bacillati</taxon>
        <taxon>Bacillota</taxon>
        <taxon>Bacilli</taxon>
        <taxon>Lactobacillales</taxon>
        <taxon>Lactobacillaceae</taxon>
        <taxon>Limosilactobacillus</taxon>
    </lineage>
</organism>
<accession>A0ABT7VPH1</accession>
<proteinExistence type="predicted"/>
<protein>
    <submittedName>
        <fullName evidence="2">Uncharacterized protein</fullName>
    </submittedName>
</protein>
<reference evidence="3" key="2">
    <citation type="submission" date="2023-06" db="EMBL/GenBank/DDBJ databases">
        <title>Identification and characterization of horizontal gene transfer across gut microbiota members of farm animals based on homology search.</title>
        <authorList>
            <person name="Zeman M."/>
            <person name="Kubasova T."/>
            <person name="Jahodarova E."/>
            <person name="Nykrynova M."/>
            <person name="Rychlik I."/>
        </authorList>
    </citation>
    <scope>NUCLEOTIDE SEQUENCE [LARGE SCALE GENOMIC DNA]</scope>
    <source>
        <strain evidence="3">105_WCHN</strain>
    </source>
</reference>
<dbReference type="Proteomes" id="UP001529423">
    <property type="component" value="Unassembled WGS sequence"/>
</dbReference>
<reference evidence="2 3" key="1">
    <citation type="submission" date="2023-06" db="EMBL/GenBank/DDBJ databases">
        <title>Identification and characterization of horizontal gene transfer across gut microbiota members of farm animals based on homology search.</title>
        <authorList>
            <person name="Schwarzerova J."/>
            <person name="Nykrynova M."/>
            <person name="Jureckova K."/>
            <person name="Cejkova D."/>
            <person name="Rychlik I."/>
        </authorList>
    </citation>
    <scope>NUCLEOTIDE SEQUENCE [LARGE SCALE GENOMIC DNA]</scope>
    <source>
        <strain evidence="2 3">105_WCHN</strain>
    </source>
</reference>
<feature type="transmembrane region" description="Helical" evidence="1">
    <location>
        <begin position="69"/>
        <end position="88"/>
    </location>
</feature>
<dbReference type="RefSeq" id="WP_289561035.1">
    <property type="nucleotide sequence ID" value="NZ_JAUDEO010000051.1"/>
</dbReference>
<evidence type="ECO:0000313" key="3">
    <source>
        <dbReference type="Proteomes" id="UP001529423"/>
    </source>
</evidence>
<sequence length="95" mass="11094">MKNNHQPSNFELQQEIKRLANNIFFSKNVEELKQNEKPPMGEIACFWILVIFFLGCLFIVLMYSTQMGIVKLCTTMMPVLSFFIGLIIPDLRHKL</sequence>
<keyword evidence="1" id="KW-1133">Transmembrane helix</keyword>
<feature type="transmembrane region" description="Helical" evidence="1">
    <location>
        <begin position="43"/>
        <end position="63"/>
    </location>
</feature>
<keyword evidence="1" id="KW-0472">Membrane</keyword>
<comment type="caution">
    <text evidence="2">The sequence shown here is derived from an EMBL/GenBank/DDBJ whole genome shotgun (WGS) entry which is preliminary data.</text>
</comment>
<evidence type="ECO:0000313" key="2">
    <source>
        <dbReference type="EMBL" id="MDM8334481.1"/>
    </source>
</evidence>
<reference evidence="2 3" key="3">
    <citation type="submission" date="2023-06" db="EMBL/GenBank/DDBJ databases">
        <authorList>
            <person name="Zeman M."/>
            <person name="Kubasova T."/>
            <person name="Jahodarova E."/>
            <person name="Nykrynova M."/>
            <person name="Rychlik I."/>
        </authorList>
    </citation>
    <scope>NUCLEOTIDE SEQUENCE [LARGE SCALE GENOMIC DNA]</scope>
    <source>
        <strain evidence="2 3">105_WCHN</strain>
    </source>
</reference>
<name>A0ABT7VPH1_9LACO</name>
<evidence type="ECO:0000256" key="1">
    <source>
        <dbReference type="SAM" id="Phobius"/>
    </source>
</evidence>
<keyword evidence="3" id="KW-1185">Reference proteome</keyword>